<dbReference type="InterPro" id="IPR008984">
    <property type="entry name" value="SMAD_FHA_dom_sf"/>
</dbReference>
<dbReference type="PANTHER" id="PTHR23308">
    <property type="entry name" value="NUCLEAR INHIBITOR OF PROTEIN PHOSPHATASE-1"/>
    <property type="match status" value="1"/>
</dbReference>
<evidence type="ECO:0000313" key="5">
    <source>
        <dbReference type="Proteomes" id="UP000593567"/>
    </source>
</evidence>
<proteinExistence type="predicted"/>
<name>A0A7J7JLZ3_BUGNE</name>
<dbReference type="SMART" id="SM00240">
    <property type="entry name" value="FHA"/>
    <property type="match status" value="1"/>
</dbReference>
<evidence type="ECO:0000256" key="1">
    <source>
        <dbReference type="SAM" id="Coils"/>
    </source>
</evidence>
<dbReference type="CDD" id="cd19856">
    <property type="entry name" value="DSRM_Kanadaptin"/>
    <property type="match status" value="1"/>
</dbReference>
<dbReference type="SUPFAM" id="SSF49879">
    <property type="entry name" value="SMAD/FHA domain"/>
    <property type="match status" value="1"/>
</dbReference>
<dbReference type="CDD" id="cd22677">
    <property type="entry name" value="FHA_Kanadaptin"/>
    <property type="match status" value="1"/>
</dbReference>
<dbReference type="InterPro" id="IPR005034">
    <property type="entry name" value="Dicer_dimerisation"/>
</dbReference>
<dbReference type="OrthoDB" id="433755at2759"/>
<protein>
    <recommendedName>
        <fullName evidence="3">FHA domain-containing protein</fullName>
    </recommendedName>
</protein>
<feature type="coiled-coil region" evidence="1">
    <location>
        <begin position="414"/>
        <end position="444"/>
    </location>
</feature>
<feature type="compositionally biased region" description="Polar residues" evidence="2">
    <location>
        <begin position="30"/>
        <end position="47"/>
    </location>
</feature>
<comment type="caution">
    <text evidence="4">The sequence shown here is derived from an EMBL/GenBank/DDBJ whole genome shotgun (WGS) entry which is preliminary data.</text>
</comment>
<feature type="compositionally biased region" description="Polar residues" evidence="2">
    <location>
        <begin position="727"/>
        <end position="738"/>
    </location>
</feature>
<dbReference type="Gene3D" id="2.60.200.20">
    <property type="match status" value="1"/>
</dbReference>
<evidence type="ECO:0000313" key="4">
    <source>
        <dbReference type="EMBL" id="KAF6026456.1"/>
    </source>
</evidence>
<feature type="region of interest" description="Disordered" evidence="2">
    <location>
        <begin position="714"/>
        <end position="738"/>
    </location>
</feature>
<gene>
    <name evidence="4" type="ORF">EB796_015230</name>
</gene>
<reference evidence="4" key="1">
    <citation type="submission" date="2020-06" db="EMBL/GenBank/DDBJ databases">
        <title>Draft genome of Bugula neritina, a colonial animal packing powerful symbionts and potential medicines.</title>
        <authorList>
            <person name="Rayko M."/>
        </authorList>
    </citation>
    <scope>NUCLEOTIDE SEQUENCE [LARGE SCALE GENOMIC DNA]</scope>
    <source>
        <strain evidence="4">Kwan_BN1</strain>
    </source>
</reference>
<feature type="domain" description="FHA" evidence="3">
    <location>
        <begin position="115"/>
        <end position="171"/>
    </location>
</feature>
<dbReference type="Pfam" id="PF03368">
    <property type="entry name" value="Dicer_dimer"/>
    <property type="match status" value="1"/>
</dbReference>
<dbReference type="EMBL" id="VXIV02002273">
    <property type="protein sequence ID" value="KAF6026456.1"/>
    <property type="molecule type" value="Genomic_DNA"/>
</dbReference>
<feature type="compositionally biased region" description="Basic and acidic residues" evidence="2">
    <location>
        <begin position="49"/>
        <end position="64"/>
    </location>
</feature>
<dbReference type="GO" id="GO:0016891">
    <property type="term" value="F:RNA endonuclease activity producing 5'-phosphomonoesters, hydrolytic mechanism"/>
    <property type="evidence" value="ECO:0007669"/>
    <property type="project" value="InterPro"/>
</dbReference>
<dbReference type="Pfam" id="PF00498">
    <property type="entry name" value="FHA"/>
    <property type="match status" value="1"/>
</dbReference>
<evidence type="ECO:0000256" key="2">
    <source>
        <dbReference type="SAM" id="MobiDB-lite"/>
    </source>
</evidence>
<keyword evidence="1" id="KW-0175">Coiled coil</keyword>
<dbReference type="InterPro" id="IPR000253">
    <property type="entry name" value="FHA_dom"/>
</dbReference>
<evidence type="ECO:0000259" key="3">
    <source>
        <dbReference type="PROSITE" id="PS50006"/>
    </source>
</evidence>
<dbReference type="AlphaFoldDB" id="A0A7J7JLZ3"/>
<feature type="region of interest" description="Disordered" evidence="2">
    <location>
        <begin position="497"/>
        <end position="516"/>
    </location>
</feature>
<organism evidence="4 5">
    <name type="scientific">Bugula neritina</name>
    <name type="common">Brown bryozoan</name>
    <name type="synonym">Sertularia neritina</name>
    <dbReference type="NCBI Taxonomy" id="10212"/>
    <lineage>
        <taxon>Eukaryota</taxon>
        <taxon>Metazoa</taxon>
        <taxon>Spiralia</taxon>
        <taxon>Lophotrochozoa</taxon>
        <taxon>Bryozoa</taxon>
        <taxon>Gymnolaemata</taxon>
        <taxon>Cheilostomatida</taxon>
        <taxon>Flustrina</taxon>
        <taxon>Buguloidea</taxon>
        <taxon>Bugulidae</taxon>
        <taxon>Bugula</taxon>
    </lineage>
</organism>
<feature type="region of interest" description="Disordered" evidence="2">
    <location>
        <begin position="1"/>
        <end position="77"/>
    </location>
</feature>
<dbReference type="InterPro" id="IPR050923">
    <property type="entry name" value="Cell_Proc_Reg/RNA_Proc"/>
</dbReference>
<keyword evidence="5" id="KW-1185">Reference proteome</keyword>
<dbReference type="Proteomes" id="UP000593567">
    <property type="component" value="Unassembled WGS sequence"/>
</dbReference>
<dbReference type="PROSITE" id="PS50006">
    <property type="entry name" value="FHA_DOMAIN"/>
    <property type="match status" value="1"/>
</dbReference>
<sequence length="738" mass="81512">MAEVMDVQPAVTAVDLPSTESDGFKAPSLPSFNKSTSEVEVKSSNVDQKPPERKSTTTSKDKGTLKSPAENLKPVPPLPYKEPAWSGTCSHKYTVEVIKNGVSVSEIALSSKPFWVVGRLPQCDVSMEHPSLSRYHAVIQFCAVPTDKYHVGWYLFDLDSTHGCTLNKKRVAPSTYHRLRVGYTFKFGGSTRLHILHGPDEDQEVEISPEELVAMREKRKALLEEKVKARAEANDSNDVHSGKEGGCSWGMDDDAEDVDPSAVNPFSTEATAEPLNLDDPKKTLRGWFEREGYDEPEYIVEEQSHGRHKCIVELPLDTPTGHPMRAEVSVQGKKKEAVVQCALEACKILDRQGVLRQAKHESRKRKVRNWDENDYYDSDDDTFLDRTGDVERKRQMRMKRAGKLREESQQVLTFDQLVEKLDAIRAETKDLQSKIERSKQLEKKKTADMDDLDAYMMSIKAGGMNATEKTKCKRRLIELKQDELRTQKLVNMARPSDVPKLKKSISNSKHSELHSPKDELEVPLLKEHSENNSAVECSAEAAAKNLPTVNTDNSNTLPDAGSGNISAQHQQISDRLKASNGVSHITSDIASKAPVLTTQAPVSDADDTSCIATVSLEQAHVTSSKITDSFNETLDKSIKAPVTSANIPVTPAMTLEKSTKTPVTSMKAPVLAAKTQATKAPAASVKAPVVSSLAGMVSDLKTKKEEEQLMNDPNFACWLPPKGQSGDGRTSLNDKYGY</sequence>
<accession>A0A7J7JLZ3</accession>